<dbReference type="Gene3D" id="3.30.420.270">
    <property type="match status" value="1"/>
</dbReference>
<keyword evidence="14" id="KW-1185">Reference proteome</keyword>
<keyword evidence="7 12" id="KW-1133">Transmembrane helix</keyword>
<keyword evidence="5" id="KW-0132">Cell division</keyword>
<evidence type="ECO:0000256" key="10">
    <source>
        <dbReference type="RuleBase" id="RU003879"/>
    </source>
</evidence>
<reference evidence="13 14" key="1">
    <citation type="submission" date="2020-09" db="EMBL/GenBank/DDBJ databases">
        <title>Roseomonas.</title>
        <authorList>
            <person name="Zhu W."/>
        </authorList>
    </citation>
    <scope>NUCLEOTIDE SEQUENCE [LARGE SCALE GENOMIC DNA]</scope>
    <source>
        <strain evidence="13 14">573</strain>
    </source>
</reference>
<evidence type="ECO:0000313" key="14">
    <source>
        <dbReference type="Proteomes" id="UP001518989"/>
    </source>
</evidence>
<evidence type="ECO:0000256" key="3">
    <source>
        <dbReference type="ARBA" id="ARBA00022475"/>
    </source>
</evidence>
<dbReference type="Proteomes" id="UP001518989">
    <property type="component" value="Unassembled WGS sequence"/>
</dbReference>
<evidence type="ECO:0000256" key="1">
    <source>
        <dbReference type="ARBA" id="ARBA00004162"/>
    </source>
</evidence>
<keyword evidence="10" id="KW-0653">Protein transport</keyword>
<proteinExistence type="inferred from homology"/>
<evidence type="ECO:0000256" key="6">
    <source>
        <dbReference type="ARBA" id="ARBA00022692"/>
    </source>
</evidence>
<dbReference type="InterPro" id="IPR014168">
    <property type="entry name" value="Tol-Pal_TolR"/>
</dbReference>
<evidence type="ECO:0000256" key="12">
    <source>
        <dbReference type="SAM" id="Phobius"/>
    </source>
</evidence>
<keyword evidence="3" id="KW-1003">Cell membrane</keyword>
<organism evidence="13 14">
    <name type="scientific">Roseomonas haemaphysalidis</name>
    <dbReference type="NCBI Taxonomy" id="2768162"/>
    <lineage>
        <taxon>Bacteria</taxon>
        <taxon>Pseudomonadati</taxon>
        <taxon>Pseudomonadota</taxon>
        <taxon>Alphaproteobacteria</taxon>
        <taxon>Acetobacterales</taxon>
        <taxon>Roseomonadaceae</taxon>
        <taxon>Roseomonas</taxon>
    </lineage>
</organism>
<evidence type="ECO:0000256" key="7">
    <source>
        <dbReference type="ARBA" id="ARBA00022989"/>
    </source>
</evidence>
<dbReference type="RefSeq" id="WP_207417320.1">
    <property type="nucleotide sequence ID" value="NZ_CP061177.1"/>
</dbReference>
<dbReference type="EMBL" id="JACTNG010000005">
    <property type="protein sequence ID" value="MBO1079651.1"/>
    <property type="molecule type" value="Genomic_DNA"/>
</dbReference>
<dbReference type="PANTHER" id="PTHR30558">
    <property type="entry name" value="EXBD MEMBRANE COMPONENT OF PMF-DRIVEN MACROMOLECULE IMPORT SYSTEM"/>
    <property type="match status" value="1"/>
</dbReference>
<feature type="region of interest" description="Disordered" evidence="11">
    <location>
        <begin position="144"/>
        <end position="174"/>
    </location>
</feature>
<evidence type="ECO:0000256" key="9">
    <source>
        <dbReference type="ARBA" id="ARBA00023306"/>
    </source>
</evidence>
<dbReference type="InterPro" id="IPR003400">
    <property type="entry name" value="ExbD"/>
</dbReference>
<sequence>MAMSTGGGKGRGRYRAMAEINVTPLVDVMLVLLIIFMVAAPLMTSGVPIDLPKTNASALNQDSEPLTISVNAEGRIFIQEAEVPMENLVTQLQAILREQPQGAPERRIFVRGDRGINYGRVMEVMGTISSAGFTKVALLAEQPAGQPAGNRAAAPVATRPATPATPAPAQTPRR</sequence>
<dbReference type="NCBIfam" id="TIGR02801">
    <property type="entry name" value="tolR"/>
    <property type="match status" value="1"/>
</dbReference>
<evidence type="ECO:0000256" key="11">
    <source>
        <dbReference type="SAM" id="MobiDB-lite"/>
    </source>
</evidence>
<keyword evidence="4" id="KW-0997">Cell inner membrane</keyword>
<protein>
    <submittedName>
        <fullName evidence="13">Protein TolR</fullName>
    </submittedName>
</protein>
<evidence type="ECO:0000256" key="5">
    <source>
        <dbReference type="ARBA" id="ARBA00022618"/>
    </source>
</evidence>
<evidence type="ECO:0000256" key="8">
    <source>
        <dbReference type="ARBA" id="ARBA00023136"/>
    </source>
</evidence>
<evidence type="ECO:0000256" key="2">
    <source>
        <dbReference type="ARBA" id="ARBA00005811"/>
    </source>
</evidence>
<name>A0ABS3KQA1_9PROT</name>
<dbReference type="PANTHER" id="PTHR30558:SF7">
    <property type="entry name" value="TOL-PAL SYSTEM PROTEIN TOLR"/>
    <property type="match status" value="1"/>
</dbReference>
<comment type="caution">
    <text evidence="13">The sequence shown here is derived from an EMBL/GenBank/DDBJ whole genome shotgun (WGS) entry which is preliminary data.</text>
</comment>
<keyword evidence="8 12" id="KW-0472">Membrane</keyword>
<gene>
    <name evidence="13" type="primary">tolR</name>
    <name evidence="13" type="ORF">IAI61_11470</name>
</gene>
<dbReference type="Pfam" id="PF02472">
    <property type="entry name" value="ExbD"/>
    <property type="match status" value="1"/>
</dbReference>
<keyword evidence="6 10" id="KW-0812">Transmembrane</keyword>
<comment type="subcellular location">
    <subcellularLocation>
        <location evidence="1">Cell membrane</location>
        <topology evidence="1">Single-pass membrane protein</topology>
    </subcellularLocation>
    <subcellularLocation>
        <location evidence="10">Cell membrane</location>
        <topology evidence="10">Single-pass type II membrane protein</topology>
    </subcellularLocation>
</comment>
<keyword evidence="10" id="KW-0813">Transport</keyword>
<evidence type="ECO:0000256" key="4">
    <source>
        <dbReference type="ARBA" id="ARBA00022519"/>
    </source>
</evidence>
<keyword evidence="9" id="KW-0131">Cell cycle</keyword>
<evidence type="ECO:0000313" key="13">
    <source>
        <dbReference type="EMBL" id="MBO1079651.1"/>
    </source>
</evidence>
<feature type="transmembrane region" description="Helical" evidence="12">
    <location>
        <begin position="21"/>
        <end position="43"/>
    </location>
</feature>
<comment type="similarity">
    <text evidence="2 10">Belongs to the ExbD/TolR family.</text>
</comment>
<feature type="compositionally biased region" description="Low complexity" evidence="11">
    <location>
        <begin position="151"/>
        <end position="174"/>
    </location>
</feature>
<accession>A0ABS3KQA1</accession>